<dbReference type="EMBL" id="JBHSUS010000001">
    <property type="protein sequence ID" value="MFC6439081.1"/>
    <property type="molecule type" value="Genomic_DNA"/>
</dbReference>
<comment type="caution">
    <text evidence="1">The sequence shown here is derived from an EMBL/GenBank/DDBJ whole genome shotgun (WGS) entry which is preliminary data.</text>
</comment>
<proteinExistence type="predicted"/>
<sequence>MYRVLFAMFYSLWLVGCEPSVVEDNSVADQAAKSRALQYANDARQIDAAITFFIMLYDGLQPESIANAVHDADGNGIKDSLVDEELLTGDYSNWTLVDNQLHRDNVPHRVCLALQSHSNFVQCQLMAGADDQYVAQFARED</sequence>
<accession>A0ABW1XFS3</accession>
<reference evidence="2" key="1">
    <citation type="journal article" date="2019" name="Int. J. Syst. Evol. Microbiol.">
        <title>The Global Catalogue of Microorganisms (GCM) 10K type strain sequencing project: providing services to taxonomists for standard genome sequencing and annotation.</title>
        <authorList>
            <consortium name="The Broad Institute Genomics Platform"/>
            <consortium name="The Broad Institute Genome Sequencing Center for Infectious Disease"/>
            <person name="Wu L."/>
            <person name="Ma J."/>
        </authorList>
    </citation>
    <scope>NUCLEOTIDE SEQUENCE [LARGE SCALE GENOMIC DNA]</scope>
    <source>
        <strain evidence="2">CGMCC 1.16031</strain>
    </source>
</reference>
<protein>
    <submittedName>
        <fullName evidence="1">Uncharacterized protein</fullName>
    </submittedName>
</protein>
<organism evidence="1 2">
    <name type="scientific">Pseudobowmanella zhangzhouensis</name>
    <dbReference type="NCBI Taxonomy" id="1537679"/>
    <lineage>
        <taxon>Bacteria</taxon>
        <taxon>Pseudomonadati</taxon>
        <taxon>Pseudomonadota</taxon>
        <taxon>Gammaproteobacteria</taxon>
        <taxon>Alteromonadales</taxon>
        <taxon>Alteromonadaceae</taxon>
    </lineage>
</organism>
<keyword evidence="2" id="KW-1185">Reference proteome</keyword>
<name>A0ABW1XFS3_9ALTE</name>
<dbReference type="PROSITE" id="PS51257">
    <property type="entry name" value="PROKAR_LIPOPROTEIN"/>
    <property type="match status" value="1"/>
</dbReference>
<evidence type="ECO:0000313" key="1">
    <source>
        <dbReference type="EMBL" id="MFC6439081.1"/>
    </source>
</evidence>
<dbReference type="RefSeq" id="WP_131259181.1">
    <property type="nucleotide sequence ID" value="NZ_JBHSUS010000001.1"/>
</dbReference>
<gene>
    <name evidence="1" type="ORF">ACFP85_02795</name>
</gene>
<dbReference type="Proteomes" id="UP001596364">
    <property type="component" value="Unassembled WGS sequence"/>
</dbReference>
<evidence type="ECO:0000313" key="2">
    <source>
        <dbReference type="Proteomes" id="UP001596364"/>
    </source>
</evidence>